<feature type="region of interest" description="Disordered" evidence="8">
    <location>
        <begin position="210"/>
        <end position="231"/>
    </location>
</feature>
<evidence type="ECO:0000256" key="5">
    <source>
        <dbReference type="ARBA" id="ARBA00023187"/>
    </source>
</evidence>
<feature type="coiled-coil region" evidence="7">
    <location>
        <begin position="160"/>
        <end position="187"/>
    </location>
</feature>
<dbReference type="Proteomes" id="UP000274822">
    <property type="component" value="Unassembled WGS sequence"/>
</dbReference>
<evidence type="ECO:0000256" key="1">
    <source>
        <dbReference type="ARBA" id="ARBA00004123"/>
    </source>
</evidence>
<evidence type="ECO:0000256" key="2">
    <source>
        <dbReference type="ARBA" id="ARBA00010788"/>
    </source>
</evidence>
<evidence type="ECO:0000256" key="4">
    <source>
        <dbReference type="ARBA" id="ARBA00022728"/>
    </source>
</evidence>
<evidence type="ECO:0000256" key="7">
    <source>
        <dbReference type="SAM" id="Coils"/>
    </source>
</evidence>
<name>A0A433QLF8_9FUNG</name>
<evidence type="ECO:0000256" key="8">
    <source>
        <dbReference type="SAM" id="MobiDB-lite"/>
    </source>
</evidence>
<dbReference type="AlphaFoldDB" id="A0A433QLF8"/>
<evidence type="ECO:0000313" key="9">
    <source>
        <dbReference type="EMBL" id="RUS30611.1"/>
    </source>
</evidence>
<keyword evidence="7" id="KW-0175">Coiled coil</keyword>
<accession>A0A433QLF8</accession>
<evidence type="ECO:0000313" key="10">
    <source>
        <dbReference type="Proteomes" id="UP000274822"/>
    </source>
</evidence>
<dbReference type="PANTHER" id="PTHR13296:SF0">
    <property type="entry name" value="PRE-MRNA-SPLICING FACTOR SPF27"/>
    <property type="match status" value="1"/>
</dbReference>
<organism evidence="9 10">
    <name type="scientific">Jimgerdemannia flammicorona</name>
    <dbReference type="NCBI Taxonomy" id="994334"/>
    <lineage>
        <taxon>Eukaryota</taxon>
        <taxon>Fungi</taxon>
        <taxon>Fungi incertae sedis</taxon>
        <taxon>Mucoromycota</taxon>
        <taxon>Mucoromycotina</taxon>
        <taxon>Endogonomycetes</taxon>
        <taxon>Endogonales</taxon>
        <taxon>Endogonaceae</taxon>
        <taxon>Jimgerdemannia</taxon>
    </lineage>
</organism>
<reference evidence="9 10" key="1">
    <citation type="journal article" date="2018" name="New Phytol.">
        <title>Phylogenomics of Endogonaceae and evolution of mycorrhizas within Mucoromycota.</title>
        <authorList>
            <person name="Chang Y."/>
            <person name="Desiro A."/>
            <person name="Na H."/>
            <person name="Sandor L."/>
            <person name="Lipzen A."/>
            <person name="Clum A."/>
            <person name="Barry K."/>
            <person name="Grigoriev I.V."/>
            <person name="Martin F.M."/>
            <person name="Stajich J.E."/>
            <person name="Smith M.E."/>
            <person name="Bonito G."/>
            <person name="Spatafora J.W."/>
        </authorList>
    </citation>
    <scope>NUCLEOTIDE SEQUENCE [LARGE SCALE GENOMIC DNA]</scope>
    <source>
        <strain evidence="9 10">AD002</strain>
    </source>
</reference>
<dbReference type="GO" id="GO:0008380">
    <property type="term" value="P:RNA splicing"/>
    <property type="evidence" value="ECO:0007669"/>
    <property type="project" value="UniProtKB-KW"/>
</dbReference>
<keyword evidence="6" id="KW-0539">Nucleus</keyword>
<proteinExistence type="inferred from homology"/>
<evidence type="ECO:0000256" key="6">
    <source>
        <dbReference type="ARBA" id="ARBA00023242"/>
    </source>
</evidence>
<keyword evidence="3" id="KW-0507">mRNA processing</keyword>
<evidence type="ECO:0000256" key="3">
    <source>
        <dbReference type="ARBA" id="ARBA00022664"/>
    </source>
</evidence>
<protein>
    <submittedName>
        <fullName evidence="9">Breast carcinoma amplified sequence 2-domain-containing protein</fullName>
    </submittedName>
</protein>
<keyword evidence="10" id="KW-1185">Reference proteome</keyword>
<dbReference type="EMBL" id="RBNJ01003706">
    <property type="protein sequence ID" value="RUS30611.1"/>
    <property type="molecule type" value="Genomic_DNA"/>
</dbReference>
<comment type="similarity">
    <text evidence="2">Belongs to the SPF27 family.</text>
</comment>
<sequence length="231" mass="26463">MDIDMSTERSTLRVSQILYCESSLYRIPKNRPAHTTLQLNHACSLLSTVGMRSIVDKLIEQEMKKTPRRDRSTLPTTVDLFKDDPILSAEWTRTQHKLPAPPLDNERYHLNPPKEEERGEAEAWKRAVDNSAAHLEAQTLRLVNLELLQKFGANAWRLHNYQLEQQLKRIQAEVEERRQRIVEVNRERKLEQVSVVPSLIYPGWCDSTGSRSPLDGADQRDASGRGGVCVA</sequence>
<dbReference type="InterPro" id="IPR008409">
    <property type="entry name" value="SPF27"/>
</dbReference>
<comment type="subcellular location">
    <subcellularLocation>
        <location evidence="1">Nucleus</location>
    </subcellularLocation>
</comment>
<dbReference type="Pfam" id="PF05700">
    <property type="entry name" value="BCAS2"/>
    <property type="match status" value="1"/>
</dbReference>
<keyword evidence="5" id="KW-0508">mRNA splicing</keyword>
<dbReference type="GO" id="GO:0000974">
    <property type="term" value="C:Prp19 complex"/>
    <property type="evidence" value="ECO:0007669"/>
    <property type="project" value="TreeGrafter"/>
</dbReference>
<dbReference type="PANTHER" id="PTHR13296">
    <property type="entry name" value="BCAS2 PROTEIN"/>
    <property type="match status" value="1"/>
</dbReference>
<feature type="compositionally biased region" description="Basic and acidic residues" evidence="8">
    <location>
        <begin position="104"/>
        <end position="121"/>
    </location>
</feature>
<dbReference type="GO" id="GO:0071013">
    <property type="term" value="C:catalytic step 2 spliceosome"/>
    <property type="evidence" value="ECO:0007669"/>
    <property type="project" value="TreeGrafter"/>
</dbReference>
<keyword evidence="4" id="KW-0747">Spliceosome</keyword>
<dbReference type="GO" id="GO:0006397">
    <property type="term" value="P:mRNA processing"/>
    <property type="evidence" value="ECO:0007669"/>
    <property type="project" value="UniProtKB-KW"/>
</dbReference>
<gene>
    <name evidence="9" type="ORF">BC938DRAFT_479169</name>
</gene>
<feature type="region of interest" description="Disordered" evidence="8">
    <location>
        <begin position="97"/>
        <end position="121"/>
    </location>
</feature>
<comment type="caution">
    <text evidence="9">The sequence shown here is derived from an EMBL/GenBank/DDBJ whole genome shotgun (WGS) entry which is preliminary data.</text>
</comment>
<dbReference type="GO" id="GO:0071011">
    <property type="term" value="C:precatalytic spliceosome"/>
    <property type="evidence" value="ECO:0007669"/>
    <property type="project" value="TreeGrafter"/>
</dbReference>